<gene>
    <name evidence="2" type="ORF">MUK42_30044</name>
</gene>
<sequence>RQRASPAPSRPTGTPGPKALSLSPAFVAGVRGQRLSVTASSQPHTRSGLHLIRQLRHLPLLVIPI</sequence>
<reference evidence="2" key="1">
    <citation type="submission" date="2022-05" db="EMBL/GenBank/DDBJ databases">
        <title>The Musa troglodytarum L. genome provides insights into the mechanism of non-climacteric behaviour and enrichment of carotenoids.</title>
        <authorList>
            <person name="Wang J."/>
        </authorList>
    </citation>
    <scope>NUCLEOTIDE SEQUENCE</scope>
    <source>
        <tissue evidence="2">Leaf</tissue>
    </source>
</reference>
<keyword evidence="3" id="KW-1185">Reference proteome</keyword>
<name>A0A9E7JYL7_9LILI</name>
<proteinExistence type="predicted"/>
<organism evidence="2 3">
    <name type="scientific">Musa troglodytarum</name>
    <name type="common">fe'i banana</name>
    <dbReference type="NCBI Taxonomy" id="320322"/>
    <lineage>
        <taxon>Eukaryota</taxon>
        <taxon>Viridiplantae</taxon>
        <taxon>Streptophyta</taxon>
        <taxon>Embryophyta</taxon>
        <taxon>Tracheophyta</taxon>
        <taxon>Spermatophyta</taxon>
        <taxon>Magnoliopsida</taxon>
        <taxon>Liliopsida</taxon>
        <taxon>Zingiberales</taxon>
        <taxon>Musaceae</taxon>
        <taxon>Musa</taxon>
    </lineage>
</organism>
<evidence type="ECO:0000313" key="3">
    <source>
        <dbReference type="Proteomes" id="UP001055439"/>
    </source>
</evidence>
<dbReference type="EMBL" id="CP097506">
    <property type="protein sequence ID" value="URD97094.1"/>
    <property type="molecule type" value="Genomic_DNA"/>
</dbReference>
<evidence type="ECO:0000313" key="2">
    <source>
        <dbReference type="EMBL" id="URD97094.1"/>
    </source>
</evidence>
<protein>
    <submittedName>
        <fullName evidence="2">Uncharacterized protein</fullName>
    </submittedName>
</protein>
<dbReference type="AlphaFoldDB" id="A0A9E7JYL7"/>
<feature type="non-terminal residue" evidence="2">
    <location>
        <position position="1"/>
    </location>
</feature>
<evidence type="ECO:0000256" key="1">
    <source>
        <dbReference type="SAM" id="MobiDB-lite"/>
    </source>
</evidence>
<dbReference type="Proteomes" id="UP001055439">
    <property type="component" value="Chromosome 4"/>
</dbReference>
<accession>A0A9E7JYL7</accession>
<feature type="region of interest" description="Disordered" evidence="1">
    <location>
        <begin position="1"/>
        <end position="20"/>
    </location>
</feature>